<dbReference type="GO" id="GO:0010468">
    <property type="term" value="P:regulation of gene expression"/>
    <property type="evidence" value="ECO:0007669"/>
    <property type="project" value="UniProtKB-ARBA"/>
</dbReference>
<feature type="region of interest" description="Disordered" evidence="1">
    <location>
        <begin position="539"/>
        <end position="649"/>
    </location>
</feature>
<feature type="compositionally biased region" description="Low complexity" evidence="1">
    <location>
        <begin position="616"/>
        <end position="625"/>
    </location>
</feature>
<protein>
    <submittedName>
        <fullName evidence="3">Histone deacetylase HOS3</fullName>
    </submittedName>
</protein>
<proteinExistence type="predicted"/>
<feature type="compositionally biased region" description="Low complexity" evidence="1">
    <location>
        <begin position="767"/>
        <end position="782"/>
    </location>
</feature>
<organism evidence="3 4">
    <name type="scientific">Vanrija pseudolonga</name>
    <dbReference type="NCBI Taxonomy" id="143232"/>
    <lineage>
        <taxon>Eukaryota</taxon>
        <taxon>Fungi</taxon>
        <taxon>Dikarya</taxon>
        <taxon>Basidiomycota</taxon>
        <taxon>Agaricomycotina</taxon>
        <taxon>Tremellomycetes</taxon>
        <taxon>Trichosporonales</taxon>
        <taxon>Trichosporonaceae</taxon>
        <taxon>Vanrija</taxon>
    </lineage>
</organism>
<feature type="region of interest" description="Disordered" evidence="1">
    <location>
        <begin position="211"/>
        <end position="238"/>
    </location>
</feature>
<sequence length="885" mass="94264">MVAPSQSRPPLGLHIQPACLQHKYIRHANSSHIFERPERLRAVLLGFAGALARLEAADAASAPTPEPEGDDLSSMLSSLSLGSTSPFLPPSHVAIVPPPIPPATPGQILKHHPAVQFTHSPPEEAPFPFLPKARGAALPSSTYMKELHTWASEAVETIRTTGCEFPQDKGLNAGDLYLGPGSVLAIEGCVQTVCQAVDGVCAIVPAHQDPQTPVQNMSSVPPRPSTPQGDPTPPPPAYNKAFCAIRPPGHHCGEDEPSGFCYVNNVVVGAMHAYLQHDVDRAIIIDFDLHHGNGTQALVMPLNAASYAEDLAMAAGKPPSDLRGLKGQRRGWKGFYGSVHDIYSYPCEDGDLDLIKDASLSLAAHGQYIENIHLQPYDSEEDFYERIYPMYTALLDKARLFMRDTEADPERTILFISAGFDACEHEHQGMQRHNRRVPVSFYSRYTRDIAAFADKYTGGKVVSVLEGGYGDRALTSAAMGHAIGLLGREGVPGWWSVEELDNLDRATKKKKRGGKLAALPPDLTSTPHLARAHALLAHFEGSPPSTPAPSVNATPQANANGRMTLRERRVRTYAEDTDVWSSSPRDTGRRRRGPATTANTPVATPKKPTDGKSEEAYPSPASSPTAVPPPEPKLEAAPPQPKLEVPSEPVDFASPVSVVSDTSDTPKIILKIPRVTPPREGEEDRGVASEIDRVLAPVPVAQPVAAPQTVPPKAAPTPQVARPLAPTSSTAAQPAAPKAVVATPISAQQIQPKAEPLSKASNPAPPTSAHAPTVPTVVAQAALHAPKPPSTAPPTSQRVPFAGAAGAAAASPAAVFRAPPAAPSQHLPTLRPSNFVPVELPPPPMYPVSRPQFPQAPPPLGYAAPQIPPSNQAYYAHAQQRPIRR</sequence>
<reference evidence="3" key="1">
    <citation type="submission" date="2023-10" db="EMBL/GenBank/DDBJ databases">
        <authorList>
            <person name="Noh H."/>
        </authorList>
    </citation>
    <scope>NUCLEOTIDE SEQUENCE</scope>
    <source>
        <strain evidence="3">DUCC4014</strain>
    </source>
</reference>
<feature type="region of interest" description="Disordered" evidence="1">
    <location>
        <begin position="707"/>
        <end position="806"/>
    </location>
</feature>
<dbReference type="RefSeq" id="XP_062625376.1">
    <property type="nucleotide sequence ID" value="XM_062769392.1"/>
</dbReference>
<dbReference type="Gene3D" id="3.40.800.20">
    <property type="entry name" value="Histone deacetylase domain"/>
    <property type="match status" value="1"/>
</dbReference>
<dbReference type="Pfam" id="PF00850">
    <property type="entry name" value="Hist_deacetyl"/>
    <property type="match status" value="1"/>
</dbReference>
<dbReference type="GeneID" id="87806115"/>
<dbReference type="InterPro" id="IPR037138">
    <property type="entry name" value="His_deacetylse_dom_sf"/>
</dbReference>
<evidence type="ECO:0000259" key="2">
    <source>
        <dbReference type="Pfam" id="PF00850"/>
    </source>
</evidence>
<feature type="compositionally biased region" description="Basic and acidic residues" evidence="1">
    <location>
        <begin position="564"/>
        <end position="574"/>
    </location>
</feature>
<dbReference type="EMBL" id="CP086715">
    <property type="protein sequence ID" value="WOO79344.1"/>
    <property type="molecule type" value="Genomic_DNA"/>
</dbReference>
<dbReference type="InterPro" id="IPR000286">
    <property type="entry name" value="HDACs"/>
</dbReference>
<evidence type="ECO:0000313" key="3">
    <source>
        <dbReference type="EMBL" id="WOO79344.1"/>
    </source>
</evidence>
<dbReference type="PANTHER" id="PTHR47558:SF1">
    <property type="entry name" value="HISTONE DEACETYLASE HOS3"/>
    <property type="match status" value="1"/>
</dbReference>
<evidence type="ECO:0000256" key="1">
    <source>
        <dbReference type="SAM" id="MobiDB-lite"/>
    </source>
</evidence>
<feature type="region of interest" description="Disordered" evidence="1">
    <location>
        <begin position="840"/>
        <end position="885"/>
    </location>
</feature>
<feature type="compositionally biased region" description="Low complexity" evidence="1">
    <location>
        <begin position="594"/>
        <end position="606"/>
    </location>
</feature>
<dbReference type="PRINTS" id="PR01270">
    <property type="entry name" value="HDASUPER"/>
</dbReference>
<keyword evidence="4" id="KW-1185">Reference proteome</keyword>
<dbReference type="SUPFAM" id="SSF52768">
    <property type="entry name" value="Arginase/deacetylase"/>
    <property type="match status" value="1"/>
</dbReference>
<feature type="compositionally biased region" description="Pro residues" evidence="1">
    <location>
        <begin position="221"/>
        <end position="237"/>
    </location>
</feature>
<accession>A0AAF0Y755</accession>
<feature type="compositionally biased region" description="Low complexity" evidence="1">
    <location>
        <begin position="793"/>
        <end position="806"/>
    </location>
</feature>
<dbReference type="PANTHER" id="PTHR47558">
    <property type="entry name" value="HISTONE DEACETYLASE HOS3"/>
    <property type="match status" value="1"/>
</dbReference>
<name>A0AAF0Y755_9TREE</name>
<feature type="compositionally biased region" description="Polar residues" evidence="1">
    <location>
        <begin position="548"/>
        <end position="561"/>
    </location>
</feature>
<gene>
    <name evidence="3" type="primary">HOS3</name>
    <name evidence="3" type="ORF">LOC62_02G002868</name>
</gene>
<dbReference type="InterPro" id="IPR053244">
    <property type="entry name" value="HDAC_HD_type_1"/>
</dbReference>
<dbReference type="AlphaFoldDB" id="A0AAF0Y755"/>
<dbReference type="InterPro" id="IPR023801">
    <property type="entry name" value="His_deacetylse_dom"/>
</dbReference>
<dbReference type="InterPro" id="IPR023696">
    <property type="entry name" value="Ureohydrolase_dom_sf"/>
</dbReference>
<dbReference type="GO" id="GO:0005634">
    <property type="term" value="C:nucleus"/>
    <property type="evidence" value="ECO:0007669"/>
    <property type="project" value="TreeGrafter"/>
</dbReference>
<dbReference type="GO" id="GO:0004407">
    <property type="term" value="F:histone deacetylase activity"/>
    <property type="evidence" value="ECO:0007669"/>
    <property type="project" value="TreeGrafter"/>
</dbReference>
<evidence type="ECO:0000313" key="4">
    <source>
        <dbReference type="Proteomes" id="UP000827549"/>
    </source>
</evidence>
<feature type="domain" description="Histone deacetylase" evidence="2">
    <location>
        <begin position="142"/>
        <end position="479"/>
    </location>
</feature>
<feature type="compositionally biased region" description="Low complexity" evidence="1">
    <location>
        <begin position="716"/>
        <end position="744"/>
    </location>
</feature>
<dbReference type="Proteomes" id="UP000827549">
    <property type="component" value="Chromosome 2"/>
</dbReference>